<dbReference type="Pfam" id="PF06725">
    <property type="entry name" value="3D"/>
    <property type="match status" value="1"/>
</dbReference>
<feature type="chain" id="PRO_5003304352" evidence="4">
    <location>
        <begin position="27"/>
        <end position="395"/>
    </location>
</feature>
<dbReference type="GO" id="GO:0009254">
    <property type="term" value="P:peptidoglycan turnover"/>
    <property type="evidence" value="ECO:0007669"/>
    <property type="project" value="InterPro"/>
</dbReference>
<evidence type="ECO:0000259" key="6">
    <source>
        <dbReference type="Pfam" id="PF24568"/>
    </source>
</evidence>
<dbReference type="AlphaFoldDB" id="F3Y9L2"/>
<dbReference type="InterPro" id="IPR051933">
    <property type="entry name" value="Resuscitation_pf_RpfB"/>
</dbReference>
<evidence type="ECO:0000256" key="3">
    <source>
        <dbReference type="SAM" id="MobiDB-lite"/>
    </source>
</evidence>
<feature type="compositionally biased region" description="Basic and acidic residues" evidence="3">
    <location>
        <begin position="165"/>
        <end position="178"/>
    </location>
</feature>
<evidence type="ECO:0000313" key="7">
    <source>
        <dbReference type="EMBL" id="BAK21190.1"/>
    </source>
</evidence>
<accession>F3Y9L2</accession>
<evidence type="ECO:0000313" key="8">
    <source>
        <dbReference type="Proteomes" id="UP000008456"/>
    </source>
</evidence>
<protein>
    <submittedName>
        <fullName evidence="7">Cell wall-binding protein</fullName>
    </submittedName>
</protein>
<dbReference type="PANTHER" id="PTHR39160">
    <property type="entry name" value="CELL WALL-BINDING PROTEIN YOCH"/>
    <property type="match status" value="1"/>
</dbReference>
<proteinExistence type="predicted"/>
<dbReference type="SUPFAM" id="SSF50685">
    <property type="entry name" value="Barwin-like endoglucanases"/>
    <property type="match status" value="1"/>
</dbReference>
<feature type="region of interest" description="Disordered" evidence="3">
    <location>
        <begin position="165"/>
        <end position="187"/>
    </location>
</feature>
<keyword evidence="1 4" id="KW-0732">Signal</keyword>
<sequence length="395" mass="44580">MQMKKLLPVLVTFISLQLIFPITTLAESLDSLKTEEKKATENTQSITQNINTALTEVNKKYAEVEKLKKNISKSEATLKTLQKEMETTEKNIDRRKKAVGNRMKDVQLSGSQRTWQALLNSENLTDFFNRAYAMSILQNAEKEKVNRLIDERTKLTNLQIESKKTKDQLKANESKAQDEASSMNEQVTDLKDQLAKNQNLLTQIASKKQQEQKKLAEEKIRHDESMKKVAKKTETVKQEVVKKSLIKEEPMKKTPEIEHNKKTVDKEPVQSNAKKETGQPTDQENIKEKPEYNNLPTEHGNNHQIIVQATAYSWRESGASPFSATGIDLRKNPNVIAVDPSIIPLGSLVEVAGYGFAIAGDTGGAIHGNIIDVHFDTVDQCRLWGRKSNVQVTIQ</sequence>
<dbReference type="Gene3D" id="6.10.250.3150">
    <property type="match status" value="1"/>
</dbReference>
<feature type="domain" description="Peptidoglycan hydrolase PcsB coiled-coil" evidence="6">
    <location>
        <begin position="86"/>
        <end position="154"/>
    </location>
</feature>
<dbReference type="InterPro" id="IPR057309">
    <property type="entry name" value="PcsB_CC"/>
</dbReference>
<dbReference type="HOGENOM" id="CLU_055076_1_0_9"/>
<feature type="signal peptide" evidence="4">
    <location>
        <begin position="1"/>
        <end position="26"/>
    </location>
</feature>
<dbReference type="GO" id="GO:0004553">
    <property type="term" value="F:hydrolase activity, hydrolyzing O-glycosyl compounds"/>
    <property type="evidence" value="ECO:0007669"/>
    <property type="project" value="InterPro"/>
</dbReference>
<evidence type="ECO:0000256" key="2">
    <source>
        <dbReference type="SAM" id="Coils"/>
    </source>
</evidence>
<keyword evidence="2" id="KW-0175">Coiled coil</keyword>
<dbReference type="OrthoDB" id="9798935at2"/>
<reference key="2">
    <citation type="submission" date="2011-04" db="EMBL/GenBank/DDBJ databases">
        <title>Whole genome sequence of Melissococcus plutonius ATCC 35311.</title>
        <authorList>
            <person name="Okumura K."/>
            <person name="Arai R."/>
            <person name="Osaki M."/>
            <person name="Okura M."/>
            <person name="Kirikae T."/>
            <person name="Takamatsu D."/>
            <person name="Akiyama T."/>
        </authorList>
    </citation>
    <scope>NUCLEOTIDE SEQUENCE</scope>
    <source>
        <strain>ATCC 35311</strain>
    </source>
</reference>
<dbReference type="InterPro" id="IPR010611">
    <property type="entry name" value="3D_dom"/>
</dbReference>
<dbReference type="CDD" id="cd22786">
    <property type="entry name" value="DPBB_YuiC-like"/>
    <property type="match status" value="1"/>
</dbReference>
<feature type="compositionally biased region" description="Basic and acidic residues" evidence="3">
    <location>
        <begin position="246"/>
        <end position="277"/>
    </location>
</feature>
<dbReference type="InterPro" id="IPR036908">
    <property type="entry name" value="RlpA-like_sf"/>
</dbReference>
<feature type="region of interest" description="Disordered" evidence="3">
    <location>
        <begin position="246"/>
        <end position="299"/>
    </location>
</feature>
<reference evidence="7 8" key="1">
    <citation type="journal article" date="2011" name="J. Bacteriol.">
        <title>Complete genome sequence of Melissococcus plutonius ATCC 35311.</title>
        <authorList>
            <person name="Okumura K."/>
            <person name="Arai R."/>
            <person name="Okura M."/>
            <person name="Kirikae T."/>
            <person name="Takamatsu D."/>
            <person name="Osaki M."/>
            <person name="Miyoshi-Akiyama T."/>
        </authorList>
    </citation>
    <scope>NUCLEOTIDE SEQUENCE [LARGE SCALE GENOMIC DNA]</scope>
    <source>
        <strain evidence="8">ATCC 35311 / CIP 104052 / LMG 20360 / NCIMB 702443</strain>
    </source>
</reference>
<evidence type="ECO:0000256" key="4">
    <source>
        <dbReference type="SAM" id="SignalP"/>
    </source>
</evidence>
<dbReference type="Proteomes" id="UP000008456">
    <property type="component" value="Chromosome"/>
</dbReference>
<evidence type="ECO:0000259" key="5">
    <source>
        <dbReference type="Pfam" id="PF06725"/>
    </source>
</evidence>
<dbReference type="KEGG" id="mps:MPTP_0723"/>
<keyword evidence="8" id="KW-1185">Reference proteome</keyword>
<feature type="domain" description="3D" evidence="5">
    <location>
        <begin position="335"/>
        <end position="394"/>
    </location>
</feature>
<dbReference type="GO" id="GO:0019867">
    <property type="term" value="C:outer membrane"/>
    <property type="evidence" value="ECO:0007669"/>
    <property type="project" value="InterPro"/>
</dbReference>
<gene>
    <name evidence="7" type="ordered locus">MPTP_0723</name>
</gene>
<dbReference type="PANTHER" id="PTHR39160:SF4">
    <property type="entry name" value="RESUSCITATION-PROMOTING FACTOR RPFB"/>
    <property type="match status" value="1"/>
</dbReference>
<feature type="coiled-coil region" evidence="2">
    <location>
        <begin position="22"/>
        <end position="98"/>
    </location>
</feature>
<name>F3Y9L2_MELPT</name>
<organism evidence="7 8">
    <name type="scientific">Melissococcus plutonius (strain ATCC 35311 / DSM 29964 / CIP 104052 / LMG 20360 / NCIMB 702443)</name>
    <dbReference type="NCBI Taxonomy" id="940190"/>
    <lineage>
        <taxon>Bacteria</taxon>
        <taxon>Bacillati</taxon>
        <taxon>Bacillota</taxon>
        <taxon>Bacilli</taxon>
        <taxon>Lactobacillales</taxon>
        <taxon>Enterococcaceae</taxon>
        <taxon>Melissococcus</taxon>
    </lineage>
</organism>
<dbReference type="Pfam" id="PF24568">
    <property type="entry name" value="CC_PcsB"/>
    <property type="match status" value="1"/>
</dbReference>
<dbReference type="STRING" id="940190.MPTP_0723"/>
<dbReference type="EMBL" id="AP012200">
    <property type="protein sequence ID" value="BAK21190.1"/>
    <property type="molecule type" value="Genomic_DNA"/>
</dbReference>
<evidence type="ECO:0000256" key="1">
    <source>
        <dbReference type="ARBA" id="ARBA00022729"/>
    </source>
</evidence>